<dbReference type="InterPro" id="IPR046913">
    <property type="entry name" value="ABC-3C_CTD7"/>
</dbReference>
<keyword evidence="3" id="KW-1185">Reference proteome</keyword>
<gene>
    <name evidence="2" type="ORF">BZM27_10500</name>
</gene>
<protein>
    <recommendedName>
        <fullName evidence="1">ABC-three component systems C-terminal domain-containing protein</fullName>
    </recommendedName>
</protein>
<dbReference type="Pfam" id="PF20283">
    <property type="entry name" value="CTD7"/>
    <property type="match status" value="1"/>
</dbReference>
<evidence type="ECO:0000313" key="3">
    <source>
        <dbReference type="Proteomes" id="UP000294200"/>
    </source>
</evidence>
<dbReference type="Proteomes" id="UP000294200">
    <property type="component" value="Unassembled WGS sequence"/>
</dbReference>
<accession>A0A4V6N9H7</accession>
<dbReference type="EMBL" id="MWML01000028">
    <property type="protein sequence ID" value="TCG08688.1"/>
    <property type="molecule type" value="Genomic_DNA"/>
</dbReference>
<dbReference type="AlphaFoldDB" id="A0A4V6N9H7"/>
<evidence type="ECO:0000313" key="2">
    <source>
        <dbReference type="EMBL" id="TCG08688.1"/>
    </source>
</evidence>
<reference evidence="2 3" key="1">
    <citation type="submission" date="2017-02" db="EMBL/GenBank/DDBJ databases">
        <title>Paraburkholderia sophoroidis sp. nov. and Paraburkholderia steynii sp. nov. rhizobial symbionts of the fynbos legume Hypocalyptus sophoroides.</title>
        <authorList>
            <person name="Steenkamp E.T."/>
            <person name="Beukes C.W."/>
            <person name="Van Zyl E."/>
            <person name="Avontuur J."/>
            <person name="Chan W.Y."/>
            <person name="Hassen A."/>
            <person name="Palmer M."/>
            <person name="Mthombeni L."/>
            <person name="Phalane F."/>
            <person name="Sereme K."/>
            <person name="Venter S.N."/>
        </authorList>
    </citation>
    <scope>NUCLEOTIDE SEQUENCE [LARGE SCALE GENOMIC DNA]</scope>
    <source>
        <strain evidence="2 3">HC1.1ba</strain>
    </source>
</reference>
<proteinExistence type="predicted"/>
<sequence length="419" mass="48374">MSKRDQKPQIEKPINTSATSTIVAFTFQFERTLFKLFSSETLDKRVGMETLDDVAELTTNADGTITAKLEQDAHTVQSFGHPFQDSSRKLWHTLRVWLSHLDRLKAYSDTEFCLVTNSNVPKKTLVRLLSEATSDHAVKEAVALLRQQADEVCKTEESAAKVEAEFVKKYDDADLSYLIKRLNLLDEGGTKSGEPPREATIQRFVLPSELVEQGEEIYQRLLGFAVDRCQKAWKKKEAVWFSPQKFRDLFHEEVARRSLRKYLDRPMVSTGFQAYVESGGRDHFFLKQLTRLGLSRRLIDNQLDKYWTFYIERVRLEDDGVSPVDWSTREDLLHQRWQDCLDNAELELENPTPEALGKLTLNKTLDENYKAPLGIYGTQYSYFTHGHYHHLANEPTGKHFVYWHPDFGNKPPTSDEGES</sequence>
<evidence type="ECO:0000259" key="1">
    <source>
        <dbReference type="Pfam" id="PF20283"/>
    </source>
</evidence>
<comment type="caution">
    <text evidence="2">The sequence shown here is derived from an EMBL/GenBank/DDBJ whole genome shotgun (WGS) entry which is preliminary data.</text>
</comment>
<name>A0A4V6N9H7_9BURK</name>
<feature type="domain" description="ABC-three component systems C-terminal" evidence="1">
    <location>
        <begin position="285"/>
        <end position="409"/>
    </location>
</feature>
<organism evidence="2 3">
    <name type="scientific">Paraburkholderia steynii</name>
    <dbReference type="NCBI Taxonomy" id="1245441"/>
    <lineage>
        <taxon>Bacteria</taxon>
        <taxon>Pseudomonadati</taxon>
        <taxon>Pseudomonadota</taxon>
        <taxon>Betaproteobacteria</taxon>
        <taxon>Burkholderiales</taxon>
        <taxon>Burkholderiaceae</taxon>
        <taxon>Paraburkholderia</taxon>
    </lineage>
</organism>